<keyword evidence="1" id="KW-1133">Transmembrane helix</keyword>
<proteinExistence type="predicted"/>
<reference evidence="2 3" key="1">
    <citation type="submission" date="2015-03" db="EMBL/GenBank/DDBJ databases">
        <title>RNA-seq based gene annotation and comparative genomics of four Zymoseptoria species reveal species-specific pathogenicity related genes and transposable element activity.</title>
        <authorList>
            <person name="Grandaubert J."/>
            <person name="Bhattacharyya A."/>
            <person name="Stukenbrock E.H."/>
        </authorList>
    </citation>
    <scope>NUCLEOTIDE SEQUENCE [LARGE SCALE GENOMIC DNA]</scope>
    <source>
        <strain evidence="2 3">Zb18110</strain>
    </source>
</reference>
<keyword evidence="1" id="KW-0812">Transmembrane</keyword>
<sequence>MGRDLVLPTWAEEWTSRTHVGLYYASTLIFAVLSITAVVLGLQALIHLRACRTDILKDPSSRIALFAACNKRVRSITKSQLFIAAAFATHAFVLYSVDVAICMAAIWNDASENSDRYTSSLAIELAYEAVGVFAATLAACVIFPLAQVFLFGALLARSQRRLNPEATLAAYIPEARIMTTHLGQLWSMMAFCLVAYWPIFERTVLRLSLAEAAFATAMVWLHLSYRLTFREDLVAGVLEGSPHSALERQTLLLFSGSTITNSLPTYDAINRSESVRDEKQGV</sequence>
<feature type="transmembrane region" description="Helical" evidence="1">
    <location>
        <begin position="81"/>
        <end position="107"/>
    </location>
</feature>
<evidence type="ECO:0000313" key="2">
    <source>
        <dbReference type="EMBL" id="KJY01985.1"/>
    </source>
</evidence>
<feature type="transmembrane region" description="Helical" evidence="1">
    <location>
        <begin position="20"/>
        <end position="42"/>
    </location>
</feature>
<gene>
    <name evidence="2" type="ORF">TI39_contig265g00001</name>
</gene>
<feature type="transmembrane region" description="Helical" evidence="1">
    <location>
        <begin position="127"/>
        <end position="156"/>
    </location>
</feature>
<evidence type="ECO:0000256" key="1">
    <source>
        <dbReference type="SAM" id="Phobius"/>
    </source>
</evidence>
<accession>A0A0F4GX38</accession>
<keyword evidence="1" id="KW-0472">Membrane</keyword>
<protein>
    <submittedName>
        <fullName evidence="2">Uncharacterized protein</fullName>
    </submittedName>
</protein>
<name>A0A0F4GX38_9PEZI</name>
<dbReference type="Proteomes" id="UP000033647">
    <property type="component" value="Unassembled WGS sequence"/>
</dbReference>
<keyword evidence="3" id="KW-1185">Reference proteome</keyword>
<feature type="transmembrane region" description="Helical" evidence="1">
    <location>
        <begin position="177"/>
        <end position="199"/>
    </location>
</feature>
<comment type="caution">
    <text evidence="2">The sequence shown here is derived from an EMBL/GenBank/DDBJ whole genome shotgun (WGS) entry which is preliminary data.</text>
</comment>
<evidence type="ECO:0000313" key="3">
    <source>
        <dbReference type="Proteomes" id="UP000033647"/>
    </source>
</evidence>
<organism evidence="2 3">
    <name type="scientific">Zymoseptoria brevis</name>
    <dbReference type="NCBI Taxonomy" id="1047168"/>
    <lineage>
        <taxon>Eukaryota</taxon>
        <taxon>Fungi</taxon>
        <taxon>Dikarya</taxon>
        <taxon>Ascomycota</taxon>
        <taxon>Pezizomycotina</taxon>
        <taxon>Dothideomycetes</taxon>
        <taxon>Dothideomycetidae</taxon>
        <taxon>Mycosphaerellales</taxon>
        <taxon>Mycosphaerellaceae</taxon>
        <taxon>Zymoseptoria</taxon>
    </lineage>
</organism>
<dbReference type="OrthoDB" id="3868692at2759"/>
<dbReference type="AlphaFoldDB" id="A0A0F4GX38"/>
<dbReference type="EMBL" id="LAFY01000257">
    <property type="protein sequence ID" value="KJY01985.1"/>
    <property type="molecule type" value="Genomic_DNA"/>
</dbReference>